<evidence type="ECO:0000256" key="2">
    <source>
        <dbReference type="ARBA" id="ARBA00010388"/>
    </source>
</evidence>
<name>A0A2M8PCD4_9CHLR</name>
<comment type="similarity">
    <text evidence="2">Belongs to the CPA3 antiporters (TC 2.A.63) subunit C family.</text>
</comment>
<dbReference type="InterPro" id="IPR050601">
    <property type="entry name" value="CPA3_antiporter_subunitC"/>
</dbReference>
<evidence type="ECO:0000256" key="1">
    <source>
        <dbReference type="ARBA" id="ARBA00004651"/>
    </source>
</evidence>
<protein>
    <submittedName>
        <fullName evidence="8">Cation:proton antiporter</fullName>
    </submittedName>
</protein>
<feature type="transmembrane region" description="Helical" evidence="7">
    <location>
        <begin position="6"/>
        <end position="21"/>
    </location>
</feature>
<proteinExistence type="inferred from homology"/>
<feature type="transmembrane region" description="Helical" evidence="7">
    <location>
        <begin position="71"/>
        <end position="96"/>
    </location>
</feature>
<dbReference type="PANTHER" id="PTHR34583">
    <property type="entry name" value="ANTIPORTER SUBUNIT MNHC2-RELATED"/>
    <property type="match status" value="1"/>
</dbReference>
<evidence type="ECO:0000256" key="3">
    <source>
        <dbReference type="ARBA" id="ARBA00022475"/>
    </source>
</evidence>
<keyword evidence="3" id="KW-1003">Cell membrane</keyword>
<comment type="caution">
    <text evidence="8">The sequence shown here is derived from an EMBL/GenBank/DDBJ whole genome shotgun (WGS) entry which is preliminary data.</text>
</comment>
<dbReference type="PANTHER" id="PTHR34583:SF2">
    <property type="entry name" value="ANTIPORTER SUBUNIT MNHC2-RELATED"/>
    <property type="match status" value="1"/>
</dbReference>
<keyword evidence="4 7" id="KW-0812">Transmembrane</keyword>
<comment type="subcellular location">
    <subcellularLocation>
        <location evidence="1">Cell membrane</location>
        <topology evidence="1">Multi-pass membrane protein</topology>
    </subcellularLocation>
</comment>
<feature type="transmembrane region" description="Helical" evidence="7">
    <location>
        <begin position="28"/>
        <end position="49"/>
    </location>
</feature>
<evidence type="ECO:0000313" key="9">
    <source>
        <dbReference type="Proteomes" id="UP000229681"/>
    </source>
</evidence>
<keyword evidence="6 7" id="KW-0472">Membrane</keyword>
<dbReference type="InterPro" id="IPR039428">
    <property type="entry name" value="NUOK/Mnh_C1-like"/>
</dbReference>
<organism evidence="8 9">
    <name type="scientific">Candidatus Thermofonsia Clade 1 bacterium</name>
    <dbReference type="NCBI Taxonomy" id="2364210"/>
    <lineage>
        <taxon>Bacteria</taxon>
        <taxon>Bacillati</taxon>
        <taxon>Chloroflexota</taxon>
        <taxon>Candidatus Thermofontia</taxon>
        <taxon>Candidatus Thermofonsia Clade 1</taxon>
    </lineage>
</organism>
<evidence type="ECO:0000313" key="8">
    <source>
        <dbReference type="EMBL" id="PJF35208.1"/>
    </source>
</evidence>
<accession>A0A2M8PCD4</accession>
<keyword evidence="5 7" id="KW-1133">Transmembrane helix</keyword>
<dbReference type="AlphaFoldDB" id="A0A2M8PCD4"/>
<evidence type="ECO:0000256" key="4">
    <source>
        <dbReference type="ARBA" id="ARBA00022692"/>
    </source>
</evidence>
<dbReference type="Proteomes" id="UP000229681">
    <property type="component" value="Unassembled WGS sequence"/>
</dbReference>
<dbReference type="GO" id="GO:0005886">
    <property type="term" value="C:plasma membrane"/>
    <property type="evidence" value="ECO:0007669"/>
    <property type="project" value="UniProtKB-SubCell"/>
</dbReference>
<evidence type="ECO:0000256" key="6">
    <source>
        <dbReference type="ARBA" id="ARBA00023136"/>
    </source>
</evidence>
<evidence type="ECO:0000256" key="5">
    <source>
        <dbReference type="ARBA" id="ARBA00022989"/>
    </source>
</evidence>
<dbReference type="Gene3D" id="1.10.287.3510">
    <property type="match status" value="1"/>
</dbReference>
<evidence type="ECO:0000256" key="7">
    <source>
        <dbReference type="SAM" id="Phobius"/>
    </source>
</evidence>
<gene>
    <name evidence="8" type="ORF">CUN49_11745</name>
</gene>
<sequence length="114" mass="12481">MSVLFAVATGIMFGMGIYQLLRRDLIKAAFGFYILFTAINLFLLASGAFEGVMPAYVDEQNRTLGTTSDPLVQALILTAIVISFGTYTLLLSFIVLASRRFKTVDSDEIDDLIG</sequence>
<dbReference type="Pfam" id="PF00420">
    <property type="entry name" value="Oxidored_q2"/>
    <property type="match status" value="1"/>
</dbReference>
<reference evidence="8 9" key="1">
    <citation type="submission" date="2017-11" db="EMBL/GenBank/DDBJ databases">
        <title>Evolution of Phototrophy in the Chloroflexi Phylum Driven by Horizontal Gene Transfer.</title>
        <authorList>
            <person name="Ward L.M."/>
            <person name="Hemp J."/>
            <person name="Shih P.M."/>
            <person name="Mcglynn S.E."/>
            <person name="Fischer W."/>
        </authorList>
    </citation>
    <scope>NUCLEOTIDE SEQUENCE [LARGE SCALE GENOMIC DNA]</scope>
    <source>
        <strain evidence="8">JP3_13</strain>
    </source>
</reference>
<dbReference type="EMBL" id="PGTM01000190">
    <property type="protein sequence ID" value="PJF35208.1"/>
    <property type="molecule type" value="Genomic_DNA"/>
</dbReference>